<protein>
    <submittedName>
        <fullName evidence="1">Uncharacterized protein</fullName>
    </submittedName>
</protein>
<reference evidence="1" key="1">
    <citation type="submission" date="2018-02" db="EMBL/GenBank/DDBJ databases">
        <title>Rhizophora mucronata_Transcriptome.</title>
        <authorList>
            <person name="Meera S.P."/>
            <person name="Sreeshan A."/>
            <person name="Augustine A."/>
        </authorList>
    </citation>
    <scope>NUCLEOTIDE SEQUENCE</scope>
    <source>
        <tissue evidence="1">Leaf</tissue>
    </source>
</reference>
<organism evidence="1">
    <name type="scientific">Rhizophora mucronata</name>
    <name type="common">Asiatic mangrove</name>
    <dbReference type="NCBI Taxonomy" id="61149"/>
    <lineage>
        <taxon>Eukaryota</taxon>
        <taxon>Viridiplantae</taxon>
        <taxon>Streptophyta</taxon>
        <taxon>Embryophyta</taxon>
        <taxon>Tracheophyta</taxon>
        <taxon>Spermatophyta</taxon>
        <taxon>Magnoliopsida</taxon>
        <taxon>eudicotyledons</taxon>
        <taxon>Gunneridae</taxon>
        <taxon>Pentapetalae</taxon>
        <taxon>rosids</taxon>
        <taxon>fabids</taxon>
        <taxon>Malpighiales</taxon>
        <taxon>Rhizophoraceae</taxon>
        <taxon>Rhizophora</taxon>
    </lineage>
</organism>
<evidence type="ECO:0000313" key="1">
    <source>
        <dbReference type="EMBL" id="MBX65223.1"/>
    </source>
</evidence>
<dbReference type="AlphaFoldDB" id="A0A2P2QDY8"/>
<proteinExistence type="predicted"/>
<accession>A0A2P2QDY8</accession>
<sequence length="63" mass="7444">MSWQKKNKNTKARISNFNSLAIYIDSEFFSNQTGLCVQNIHCNSVLVTIIILHREWQITFHNF</sequence>
<dbReference type="EMBL" id="GGEC01084739">
    <property type="protein sequence ID" value="MBX65223.1"/>
    <property type="molecule type" value="Transcribed_RNA"/>
</dbReference>
<name>A0A2P2QDY8_RHIMU</name>